<dbReference type="Proteomes" id="UP000270866">
    <property type="component" value="Chromosome 5"/>
</dbReference>
<proteinExistence type="predicted"/>
<accession>A0A3L6NVB7</accession>
<organism evidence="1">
    <name type="scientific">Fusarium oxysporum f. sp. cepae</name>
    <dbReference type="NCBI Taxonomy" id="396571"/>
    <lineage>
        <taxon>Eukaryota</taxon>
        <taxon>Fungi</taxon>
        <taxon>Dikarya</taxon>
        <taxon>Ascomycota</taxon>
        <taxon>Pezizomycotina</taxon>
        <taxon>Sordariomycetes</taxon>
        <taxon>Hypocreomycetidae</taxon>
        <taxon>Hypocreales</taxon>
        <taxon>Nectriaceae</taxon>
        <taxon>Fusarium</taxon>
        <taxon>Fusarium oxysporum species complex</taxon>
    </lineage>
</organism>
<evidence type="ECO:0000313" key="1">
    <source>
        <dbReference type="EMBL" id="RKK23050.1"/>
    </source>
</evidence>
<dbReference type="SUPFAM" id="SSF52047">
    <property type="entry name" value="RNI-like"/>
    <property type="match status" value="1"/>
</dbReference>
<dbReference type="Gene3D" id="3.80.10.10">
    <property type="entry name" value="Ribonuclease Inhibitor"/>
    <property type="match status" value="1"/>
</dbReference>
<gene>
    <name evidence="1" type="ORF">BFJ65_g5629</name>
</gene>
<comment type="caution">
    <text evidence="1">The sequence shown here is derived from an EMBL/GenBank/DDBJ whole genome shotgun (WGS) entry which is preliminary data.</text>
</comment>
<name>A0A3L6NVB7_FUSOX</name>
<protein>
    <submittedName>
        <fullName evidence="1">Uncharacterized protein</fullName>
    </submittedName>
</protein>
<reference evidence="1" key="1">
    <citation type="journal article" date="2018" name="Sci. Rep.">
        <title>Characterisation of pathogen-specific regions and novel effector candidates in Fusarium oxysporum f. sp. cepae.</title>
        <authorList>
            <person name="Armitage A.D."/>
            <person name="Taylor A."/>
            <person name="Sobczyk M.K."/>
            <person name="Baxter L."/>
            <person name="Greenfield B.P."/>
            <person name="Bates H.J."/>
            <person name="Wilson F."/>
            <person name="Jackson A.C."/>
            <person name="Ott S."/>
            <person name="Harrison R.J."/>
            <person name="Clarkson J.P."/>
        </authorList>
    </citation>
    <scope>NUCLEOTIDE SEQUENCE [LARGE SCALE GENOMIC DNA]</scope>
    <source>
        <strain evidence="1">FoC_Fus2</strain>
    </source>
</reference>
<dbReference type="InterPro" id="IPR032675">
    <property type="entry name" value="LRR_dom_sf"/>
</dbReference>
<dbReference type="EMBL" id="MRCU01000003">
    <property type="protein sequence ID" value="RKK23050.1"/>
    <property type="molecule type" value="Genomic_DNA"/>
</dbReference>
<dbReference type="AlphaFoldDB" id="A0A3L6NVB7"/>
<sequence>MTLLSLPPEIVDKVCELLCSHCQTELLSHFPHKQALVTPCPDQIWEHDAEGAKALVNLSETCQALNALTLPHLYHRVRPDKDILDTLTFRIYSPDHRHEVFKFARSLSLTDTLTRRYIDGQRLDAEEQSFSFDAMLKMMPNIQLLHLSFYFIHYERNLLESTRLESLRYLHIEGPELDLATGEPHNLQYANLFQQAPKIDTLVIRVYDLSWSSRSMGLGNVKCLKIVNTCVNQKDLNFLTLPQVLSLRQGTLRYLEVYCRYRGPPYGVALAARNTIVSSLKDLIKLETFILGGQYFPFKVGEERKPPKYCLVDLLPPSIHSVTIESKDQNLYEPMCALAEAVRSGSFTKLKEVRQYNFDMKRAFRLARYEALDNDTFRESEELGRRNNFDEEKIFFHDMLLELSRGCNVSFCVHEEKLFPNSLATPKPGKLCGRPSAEDTTGLLSLARTCRVLNKAATPYIYHNIDARGWPEEKINEFLRNRRRLQERSFVRRLTYEVDPFPLYTLLCRMPGLQLLSLVDRGNSFGQTLASKAQKKLHDLRYLHLKNTHIKAVRDLSTLENLFEMALNIKTLVIESHHLEWKTDAEDPPTMPLANLTCLKLFNVSVDPSIIDGILEKCGPLESFIYIFQPAWSVTPSNLLFALDKSSSTLRYLECCWHSINSAPMLSLLLRSLETFEKLQALVLGGDSLFIGISCEDEATHTFTVKTLDPASLVELLPASIVEVRIDSKHLHGGMYKPMLALGQAKQAGSFPELRSFLQSNFDVSVVPYTLRDLSELSERYGISFQQEAGPIFPPPVACPRRAVIRPGRMRRHPAALHPHAP</sequence>